<sequence>MPTHIARDLDETYERILCGINEEDVEDVRRVLTVLCFSTRPLIVNELIDAHAVDLGVLPYLDRDGRLYEQDDLLDICYTLIEIAPEDDNR</sequence>
<dbReference type="EMBL" id="JAPWDO010000003">
    <property type="protein sequence ID" value="KAJ5479962.1"/>
    <property type="molecule type" value="Genomic_DNA"/>
</dbReference>
<gene>
    <name evidence="1" type="ORF">N7530_005471</name>
</gene>
<accession>A0A9X0BRQ5</accession>
<dbReference type="Proteomes" id="UP001147760">
    <property type="component" value="Unassembled WGS sequence"/>
</dbReference>
<proteinExistence type="predicted"/>
<evidence type="ECO:0000313" key="2">
    <source>
        <dbReference type="Proteomes" id="UP001147760"/>
    </source>
</evidence>
<comment type="caution">
    <text evidence="1">The sequence shown here is derived from an EMBL/GenBank/DDBJ whole genome shotgun (WGS) entry which is preliminary data.</text>
</comment>
<name>A0A9X0BRQ5_9EURO</name>
<evidence type="ECO:0000313" key="1">
    <source>
        <dbReference type="EMBL" id="KAJ5479962.1"/>
    </source>
</evidence>
<protein>
    <submittedName>
        <fullName evidence="1">NACHT nucleoside triphosphatase</fullName>
    </submittedName>
</protein>
<keyword evidence="2" id="KW-1185">Reference proteome</keyword>
<organism evidence="1 2">
    <name type="scientific">Penicillium desertorum</name>
    <dbReference type="NCBI Taxonomy" id="1303715"/>
    <lineage>
        <taxon>Eukaryota</taxon>
        <taxon>Fungi</taxon>
        <taxon>Dikarya</taxon>
        <taxon>Ascomycota</taxon>
        <taxon>Pezizomycotina</taxon>
        <taxon>Eurotiomycetes</taxon>
        <taxon>Eurotiomycetidae</taxon>
        <taxon>Eurotiales</taxon>
        <taxon>Aspergillaceae</taxon>
        <taxon>Penicillium</taxon>
    </lineage>
</organism>
<reference evidence="1" key="1">
    <citation type="submission" date="2022-12" db="EMBL/GenBank/DDBJ databases">
        <authorList>
            <person name="Petersen C."/>
        </authorList>
    </citation>
    <scope>NUCLEOTIDE SEQUENCE</scope>
    <source>
        <strain evidence="1">IBT 17660</strain>
    </source>
</reference>
<dbReference type="OrthoDB" id="4772757at2759"/>
<reference evidence="1" key="2">
    <citation type="journal article" date="2023" name="IMA Fungus">
        <title>Comparative genomic study of the Penicillium genus elucidates a diverse pangenome and 15 lateral gene transfer events.</title>
        <authorList>
            <person name="Petersen C."/>
            <person name="Sorensen T."/>
            <person name="Nielsen M.R."/>
            <person name="Sondergaard T.E."/>
            <person name="Sorensen J.L."/>
            <person name="Fitzpatrick D.A."/>
            <person name="Frisvad J.C."/>
            <person name="Nielsen K.L."/>
        </authorList>
    </citation>
    <scope>NUCLEOTIDE SEQUENCE</scope>
    <source>
        <strain evidence="1">IBT 17660</strain>
    </source>
</reference>
<dbReference type="AlphaFoldDB" id="A0A9X0BRQ5"/>